<dbReference type="AlphaFoldDB" id="A0A227P5B9"/>
<protein>
    <submittedName>
        <fullName evidence="1">Uncharacterized protein</fullName>
    </submittedName>
</protein>
<reference evidence="1 2" key="1">
    <citation type="submission" date="2016-11" db="EMBL/GenBank/DDBJ databases">
        <title>Whole genomes of Flavobacteriaceae.</title>
        <authorList>
            <person name="Stine C."/>
            <person name="Li C."/>
            <person name="Tadesse D."/>
        </authorList>
    </citation>
    <scope>NUCLEOTIDE SEQUENCE [LARGE SCALE GENOMIC DNA]</scope>
    <source>
        <strain evidence="1 2">DSM 24704</strain>
    </source>
</reference>
<accession>A0A227P5B9</accession>
<evidence type="ECO:0000313" key="2">
    <source>
        <dbReference type="Proteomes" id="UP000214684"/>
    </source>
</evidence>
<keyword evidence="2" id="KW-1185">Reference proteome</keyword>
<organism evidence="1 2">
    <name type="scientific">Flavobacterium araucananum</name>
    <dbReference type="NCBI Taxonomy" id="946678"/>
    <lineage>
        <taxon>Bacteria</taxon>
        <taxon>Pseudomonadati</taxon>
        <taxon>Bacteroidota</taxon>
        <taxon>Flavobacteriia</taxon>
        <taxon>Flavobacteriales</taxon>
        <taxon>Flavobacteriaceae</taxon>
        <taxon>Flavobacterium</taxon>
    </lineage>
</organism>
<dbReference type="Proteomes" id="UP000214684">
    <property type="component" value="Unassembled WGS sequence"/>
</dbReference>
<gene>
    <name evidence="1" type="ORF">B0A64_13805</name>
</gene>
<proteinExistence type="predicted"/>
<dbReference type="EMBL" id="MUGS01000027">
    <property type="protein sequence ID" value="OXG05099.1"/>
    <property type="molecule type" value="Genomic_DNA"/>
</dbReference>
<comment type="caution">
    <text evidence="1">The sequence shown here is derived from an EMBL/GenBank/DDBJ whole genome shotgun (WGS) entry which is preliminary data.</text>
</comment>
<sequence length="226" mass="27033">MANNKKIRFMDEEILADYCECINKLWTNPETDDYKAFVNSTYQIWDNLIKVSKIKDDFSFYWSPSAVISVTAKSDKTDCHYMIGLDLFKRELYFDVSVSNWENIRNLKDEFMTEFFDICTQNDFKFSADSGPFYEKEITPEFNANYKSNIINLMHTYVTGMLLPEKERKNISFGRFVAVWNASKDMETILGELQIAFKWFYKFNYHLWKAESIRIQNRNNRKRLKI</sequence>
<name>A0A227P5B9_9FLAO</name>
<evidence type="ECO:0000313" key="1">
    <source>
        <dbReference type="EMBL" id="OXG05099.1"/>
    </source>
</evidence>